<comment type="pathway">
    <text evidence="1">Cofactor biosynthesis; ubiquinone biosynthesis.</text>
</comment>
<comment type="similarity">
    <text evidence="2">Belongs to the protein kinase superfamily. ADCK protein kinase family.</text>
</comment>
<reference evidence="8 9" key="1">
    <citation type="journal article" date="2018" name="Biotechnol. Adv.">
        <title>Improved genomic resources and new bioinformatic workflow for the carcinogenic parasite Clonorchis sinensis: Biotechnological implications.</title>
        <authorList>
            <person name="Wang D."/>
            <person name="Korhonen P.K."/>
            <person name="Gasser R.B."/>
            <person name="Young N.D."/>
        </authorList>
    </citation>
    <scope>NUCLEOTIDE SEQUENCE [LARGE SCALE GENOMIC DNA]</scope>
    <source>
        <strain evidence="8">Cs-k2</strain>
    </source>
</reference>
<evidence type="ECO:0000256" key="6">
    <source>
        <dbReference type="SAM" id="MobiDB-lite"/>
    </source>
</evidence>
<evidence type="ECO:0000256" key="4">
    <source>
        <dbReference type="ARBA" id="ARBA00022741"/>
    </source>
</evidence>
<dbReference type="OrthoDB" id="201153at2759"/>
<dbReference type="InterPro" id="IPR011009">
    <property type="entry name" value="Kinase-like_dom_sf"/>
</dbReference>
<dbReference type="GO" id="GO:0006744">
    <property type="term" value="P:ubiquinone biosynthetic process"/>
    <property type="evidence" value="ECO:0007669"/>
    <property type="project" value="TreeGrafter"/>
</dbReference>
<comment type="caution">
    <text evidence="8">The sequence shown here is derived from an EMBL/GenBank/DDBJ whole genome shotgun (WGS) entry which is preliminary data.</text>
</comment>
<dbReference type="SUPFAM" id="SSF56112">
    <property type="entry name" value="Protein kinase-like (PK-like)"/>
    <property type="match status" value="1"/>
</dbReference>
<dbReference type="GO" id="GO:0016301">
    <property type="term" value="F:kinase activity"/>
    <property type="evidence" value="ECO:0007669"/>
    <property type="project" value="UniProtKB-KW"/>
</dbReference>
<protein>
    <submittedName>
        <fullName evidence="8">Atypical kinase coq8b, mitochondrial</fullName>
    </submittedName>
</protein>
<dbReference type="CDD" id="cd13970">
    <property type="entry name" value="ABC1_ADCK3"/>
    <property type="match status" value="1"/>
</dbReference>
<dbReference type="GO" id="GO:0005524">
    <property type="term" value="F:ATP binding"/>
    <property type="evidence" value="ECO:0007669"/>
    <property type="project" value="UniProtKB-KW"/>
</dbReference>
<keyword evidence="9" id="KW-1185">Reference proteome</keyword>
<reference evidence="8 9" key="2">
    <citation type="journal article" date="2021" name="Genomics">
        <title>High-quality reference genome for Clonorchis sinensis.</title>
        <authorList>
            <person name="Young N.D."/>
            <person name="Stroehlein A.J."/>
            <person name="Kinkar L."/>
            <person name="Wang T."/>
            <person name="Sohn W.M."/>
            <person name="Chang B.C.H."/>
            <person name="Kaur P."/>
            <person name="Weisz D."/>
            <person name="Dudchenko O."/>
            <person name="Aiden E.L."/>
            <person name="Korhonen P.K."/>
            <person name="Gasser R.B."/>
        </authorList>
    </citation>
    <scope>NUCLEOTIDE SEQUENCE [LARGE SCALE GENOMIC DNA]</scope>
    <source>
        <strain evidence="8">Cs-k2</strain>
    </source>
</reference>
<evidence type="ECO:0000259" key="7">
    <source>
        <dbReference type="Pfam" id="PF03109"/>
    </source>
</evidence>
<dbReference type="InterPro" id="IPR051409">
    <property type="entry name" value="Atypical_kinase_ADCK"/>
</dbReference>
<keyword evidence="4" id="KW-0547">Nucleotide-binding</keyword>
<feature type="compositionally biased region" description="Low complexity" evidence="6">
    <location>
        <begin position="794"/>
        <end position="811"/>
    </location>
</feature>
<feature type="region of interest" description="Disordered" evidence="6">
    <location>
        <begin position="263"/>
        <end position="284"/>
    </location>
</feature>
<proteinExistence type="inferred from homology"/>
<dbReference type="PANTHER" id="PTHR43851">
    <property type="match status" value="1"/>
</dbReference>
<evidence type="ECO:0000313" key="9">
    <source>
        <dbReference type="Proteomes" id="UP000286415"/>
    </source>
</evidence>
<dbReference type="PANTHER" id="PTHR43851:SF3">
    <property type="entry name" value="COENZYME Q8"/>
    <property type="match status" value="1"/>
</dbReference>
<evidence type="ECO:0000256" key="5">
    <source>
        <dbReference type="ARBA" id="ARBA00022840"/>
    </source>
</evidence>
<dbReference type="InterPro" id="IPR004147">
    <property type="entry name" value="ABC1_dom"/>
</dbReference>
<accession>A0A8T1MR59</accession>
<keyword evidence="5" id="KW-0067">ATP-binding</keyword>
<evidence type="ECO:0000256" key="1">
    <source>
        <dbReference type="ARBA" id="ARBA00004749"/>
    </source>
</evidence>
<sequence length="912" mass="101102">MLSDVESRNTSDNLRGGSGGRGAFNASCKLWWQSSISLYLKERGHQATIQPVLLYDCENWPIRAAELRLLRIIGRVGWCRQIHNETIRKRVFSFLTGLPTKSLPRVMAPEMGREISIQPLDWLRCQLTDRKFRGSKSTSASRPLPGLERPGCISALVPSSVGMAARHRKGATAERNRLRDASGVFGGLRMILRASVKDQVNETAYYWQHSTVRESLRELGSSQFTISPSDVYKLCVYLLDRAQLMGKQNVILLRRLLQSCRPSSGCAPGPDMPGNNQASSGKTDFDELSAIPPLSVDSNLSNFTMSNTVRNPTATIPTPHPLSETIETPTASRVTGHFCASKLSFQQLSSAKERRVPSSRIGRIAGFGNLAIGLSLGAATEWTKRKIGYGDSPTLAGEINNPFLTDANLERIVDTLCRMRGAALKLGQMLSIQDENTINPKVQKIFERVRQAADFMPAKQMHKVITASLGSNWSSLVAKFDERPFAAASIGQVHRAILNDGRVVAMKIQYPGVADSIDADIKNLMTLLKRFDILPRGLFAEQAASVATRELREECNYIREASYCKQFASLLADDPVFQVPAVVDELTTDRVLTAEFMEGLVLDDCCSLPQDVRNWIGEQLLRLCLKELFVFRTMQTDPNWSNFLYNPKSGKIVLLDFGASREFKKTFIDVYIRLIHCAAENDREGILHYSRELGFLTGYESKVMLQAHVDAVSILGEAFASPVPFDFGRQSTTRRINRLIPVMIEHRLTPPPEESYSLHRKMSGCFLLCGKLKAEVNCRPLRSLIMVSCRRADSPSSGQDGDSGQQLSPDQWHTSADDAEEEIEDAPPVLVGYVPLGSEVLHTLDAGDNESDGDEQVIIYTEHLTVHREETETTNSPDCVAEATGSILDLDVDQLLLAQLQRSDFELCGGAG</sequence>
<evidence type="ECO:0000256" key="2">
    <source>
        <dbReference type="ARBA" id="ARBA00009670"/>
    </source>
</evidence>
<organism evidence="8 9">
    <name type="scientific">Clonorchis sinensis</name>
    <name type="common">Chinese liver fluke</name>
    <dbReference type="NCBI Taxonomy" id="79923"/>
    <lineage>
        <taxon>Eukaryota</taxon>
        <taxon>Metazoa</taxon>
        <taxon>Spiralia</taxon>
        <taxon>Lophotrochozoa</taxon>
        <taxon>Platyhelminthes</taxon>
        <taxon>Trematoda</taxon>
        <taxon>Digenea</taxon>
        <taxon>Opisthorchiida</taxon>
        <taxon>Opisthorchiata</taxon>
        <taxon>Opisthorchiidae</taxon>
        <taxon>Clonorchis</taxon>
    </lineage>
</organism>
<feature type="non-terminal residue" evidence="8">
    <location>
        <position position="912"/>
    </location>
</feature>
<name>A0A8T1MR59_CLOSI</name>
<evidence type="ECO:0000256" key="3">
    <source>
        <dbReference type="ARBA" id="ARBA00022679"/>
    </source>
</evidence>
<dbReference type="InterPro" id="IPR034646">
    <property type="entry name" value="ADCK3_dom"/>
</dbReference>
<evidence type="ECO:0000313" key="8">
    <source>
        <dbReference type="EMBL" id="KAG5451251.1"/>
    </source>
</evidence>
<dbReference type="AlphaFoldDB" id="A0A8T1MR59"/>
<feature type="domain" description="ABC1 atypical kinase-like" evidence="7">
    <location>
        <begin position="449"/>
        <end position="689"/>
    </location>
</feature>
<gene>
    <name evidence="8" type="ORF">CSKR_112851</name>
</gene>
<feature type="region of interest" description="Disordered" evidence="6">
    <location>
        <begin position="792"/>
        <end position="821"/>
    </location>
</feature>
<dbReference type="EMBL" id="NIRI02000042">
    <property type="protein sequence ID" value="KAG5451251.1"/>
    <property type="molecule type" value="Genomic_DNA"/>
</dbReference>
<dbReference type="Proteomes" id="UP000286415">
    <property type="component" value="Unassembled WGS sequence"/>
</dbReference>
<keyword evidence="3" id="KW-0808">Transferase</keyword>
<dbReference type="Pfam" id="PF03109">
    <property type="entry name" value="ABC1"/>
    <property type="match status" value="1"/>
</dbReference>
<keyword evidence="8" id="KW-0418">Kinase</keyword>